<protein>
    <submittedName>
        <fullName evidence="1">Uncharacterized protein</fullName>
    </submittedName>
</protein>
<proteinExistence type="predicted"/>
<dbReference type="AlphaFoldDB" id="A0A382DXH1"/>
<dbReference type="EMBL" id="UINC01041254">
    <property type="protein sequence ID" value="SVB42267.1"/>
    <property type="molecule type" value="Genomic_DNA"/>
</dbReference>
<reference evidence="1" key="1">
    <citation type="submission" date="2018-05" db="EMBL/GenBank/DDBJ databases">
        <authorList>
            <person name="Lanie J.A."/>
            <person name="Ng W.-L."/>
            <person name="Kazmierczak K.M."/>
            <person name="Andrzejewski T.M."/>
            <person name="Davidsen T.M."/>
            <person name="Wayne K.J."/>
            <person name="Tettelin H."/>
            <person name="Glass J.I."/>
            <person name="Rusch D."/>
            <person name="Podicherti R."/>
            <person name="Tsui H.-C.T."/>
            <person name="Winkler M.E."/>
        </authorList>
    </citation>
    <scope>NUCLEOTIDE SEQUENCE</scope>
</reference>
<organism evidence="1">
    <name type="scientific">marine metagenome</name>
    <dbReference type="NCBI Taxonomy" id="408172"/>
    <lineage>
        <taxon>unclassified sequences</taxon>
        <taxon>metagenomes</taxon>
        <taxon>ecological metagenomes</taxon>
    </lineage>
</organism>
<sequence>MPTQLTRMVSMRLLNNKLILNETCQKLDNIEISYRID</sequence>
<accession>A0A382DXH1</accession>
<name>A0A382DXH1_9ZZZZ</name>
<gene>
    <name evidence="1" type="ORF">METZ01_LOCUS195121</name>
</gene>
<evidence type="ECO:0000313" key="1">
    <source>
        <dbReference type="EMBL" id="SVB42267.1"/>
    </source>
</evidence>